<keyword evidence="3" id="KW-1185">Reference proteome</keyword>
<organism evidence="2 3">
    <name type="scientific">Rubellimicrobium thermophilum DSM 16684</name>
    <dbReference type="NCBI Taxonomy" id="1123069"/>
    <lineage>
        <taxon>Bacteria</taxon>
        <taxon>Pseudomonadati</taxon>
        <taxon>Pseudomonadota</taxon>
        <taxon>Alphaproteobacteria</taxon>
        <taxon>Rhodobacterales</taxon>
        <taxon>Roseobacteraceae</taxon>
        <taxon>Rubellimicrobium</taxon>
    </lineage>
</organism>
<dbReference type="GO" id="GO:0005737">
    <property type="term" value="C:cytoplasm"/>
    <property type="evidence" value="ECO:0007669"/>
    <property type="project" value="TreeGrafter"/>
</dbReference>
<proteinExistence type="predicted"/>
<dbReference type="InterPro" id="IPR004843">
    <property type="entry name" value="Calcineurin-like_PHP"/>
</dbReference>
<accession>S9R2T4</accession>
<dbReference type="PANTHER" id="PTHR42850:SF4">
    <property type="entry name" value="ZINC-DEPENDENT ENDOPOLYPHOSPHATASE"/>
    <property type="match status" value="1"/>
</dbReference>
<dbReference type="GO" id="GO:0110154">
    <property type="term" value="P:RNA decapping"/>
    <property type="evidence" value="ECO:0007669"/>
    <property type="project" value="TreeGrafter"/>
</dbReference>
<dbReference type="HOGENOM" id="CLU_1634145_0_0_5"/>
<sequence>MTQRVYAIPDIHGHLDALAGAHALIAADIARSGEPAPVVHLGDYVDRGPESAEVIEYLRAGPTTGGPWITLRGNHDYLFRLFLAAEPDLTPSEWLRDERFGPLPHCKAMAWTPRRTAPWQICGQRRWPACRLPIWPFSTACPACGGRRQPPSSMPGSVPDCR</sequence>
<name>S9R2T4_9RHOB</name>
<dbReference type="STRING" id="1123069.ruthe_01102"/>
<dbReference type="EMBL" id="AOLV01000010">
    <property type="protein sequence ID" value="EPX86288.1"/>
    <property type="molecule type" value="Genomic_DNA"/>
</dbReference>
<dbReference type="Gene3D" id="3.60.21.10">
    <property type="match status" value="1"/>
</dbReference>
<dbReference type="GO" id="GO:0016791">
    <property type="term" value="F:phosphatase activity"/>
    <property type="evidence" value="ECO:0007669"/>
    <property type="project" value="TreeGrafter"/>
</dbReference>
<gene>
    <name evidence="2" type="ORF">ruthe_01102</name>
</gene>
<dbReference type="PANTHER" id="PTHR42850">
    <property type="entry name" value="METALLOPHOSPHOESTERASE"/>
    <property type="match status" value="1"/>
</dbReference>
<dbReference type="Pfam" id="PF00149">
    <property type="entry name" value="Metallophos"/>
    <property type="match status" value="1"/>
</dbReference>
<reference evidence="2 3" key="1">
    <citation type="journal article" date="2013" name="Stand. Genomic Sci.">
        <title>Genome sequence of the reddish-pigmented Rubellimicrobium thermophilum type strain (DSM 16684(T)), a member of the Roseobacter clade.</title>
        <authorList>
            <person name="Fiebig A."/>
            <person name="Riedel T."/>
            <person name="Gronow S."/>
            <person name="Petersen J."/>
            <person name="Klenk H.P."/>
            <person name="Goker M."/>
        </authorList>
    </citation>
    <scope>NUCLEOTIDE SEQUENCE [LARGE SCALE GENOMIC DNA]</scope>
    <source>
        <strain evidence="2 3">DSM 16684</strain>
    </source>
</reference>
<dbReference type="InterPro" id="IPR050126">
    <property type="entry name" value="Ap4A_hydrolase"/>
</dbReference>
<dbReference type="GO" id="GO:0008803">
    <property type="term" value="F:bis(5'-nucleosyl)-tetraphosphatase (symmetrical) activity"/>
    <property type="evidence" value="ECO:0007669"/>
    <property type="project" value="TreeGrafter"/>
</dbReference>
<comment type="caution">
    <text evidence="2">The sequence shown here is derived from an EMBL/GenBank/DDBJ whole genome shotgun (WGS) entry which is preliminary data.</text>
</comment>
<dbReference type="AlphaFoldDB" id="S9R2T4"/>
<evidence type="ECO:0000259" key="1">
    <source>
        <dbReference type="Pfam" id="PF00149"/>
    </source>
</evidence>
<protein>
    <submittedName>
        <fullName evidence="2">Putative phosphoesterase</fullName>
    </submittedName>
</protein>
<feature type="domain" description="Calcineurin-like phosphoesterase" evidence="1">
    <location>
        <begin position="4"/>
        <end position="105"/>
    </location>
</feature>
<dbReference type="Proteomes" id="UP000015346">
    <property type="component" value="Unassembled WGS sequence"/>
</dbReference>
<dbReference type="InterPro" id="IPR029052">
    <property type="entry name" value="Metallo-depent_PP-like"/>
</dbReference>
<dbReference type="SUPFAM" id="SSF56300">
    <property type="entry name" value="Metallo-dependent phosphatases"/>
    <property type="match status" value="1"/>
</dbReference>
<evidence type="ECO:0000313" key="2">
    <source>
        <dbReference type="EMBL" id="EPX86288.1"/>
    </source>
</evidence>
<evidence type="ECO:0000313" key="3">
    <source>
        <dbReference type="Proteomes" id="UP000015346"/>
    </source>
</evidence>